<feature type="region of interest" description="Disordered" evidence="1">
    <location>
        <begin position="26"/>
        <end position="94"/>
    </location>
</feature>
<organism evidence="2 3">
    <name type="scientific">Sorghum bicolor</name>
    <name type="common">Sorghum</name>
    <name type="synonym">Sorghum vulgare</name>
    <dbReference type="NCBI Taxonomy" id="4558"/>
    <lineage>
        <taxon>Eukaryota</taxon>
        <taxon>Viridiplantae</taxon>
        <taxon>Streptophyta</taxon>
        <taxon>Embryophyta</taxon>
        <taxon>Tracheophyta</taxon>
        <taxon>Spermatophyta</taxon>
        <taxon>Magnoliopsida</taxon>
        <taxon>Liliopsida</taxon>
        <taxon>Poales</taxon>
        <taxon>Poaceae</taxon>
        <taxon>PACMAD clade</taxon>
        <taxon>Panicoideae</taxon>
        <taxon>Andropogonodae</taxon>
        <taxon>Andropogoneae</taxon>
        <taxon>Sorghinae</taxon>
        <taxon>Sorghum</taxon>
    </lineage>
</organism>
<evidence type="ECO:0000256" key="1">
    <source>
        <dbReference type="SAM" id="MobiDB-lite"/>
    </source>
</evidence>
<dbReference type="InParanoid" id="A0A1B6QCC0"/>
<reference evidence="3" key="2">
    <citation type="journal article" date="2018" name="Plant J.">
        <title>The Sorghum bicolor reference genome: improved assembly, gene annotations, a transcriptome atlas, and signatures of genome organization.</title>
        <authorList>
            <person name="McCormick R.F."/>
            <person name="Truong S.K."/>
            <person name="Sreedasyam A."/>
            <person name="Jenkins J."/>
            <person name="Shu S."/>
            <person name="Sims D."/>
            <person name="Kennedy M."/>
            <person name="Amirebrahimi M."/>
            <person name="Weers B.D."/>
            <person name="McKinley B."/>
            <person name="Mattison A."/>
            <person name="Morishige D.T."/>
            <person name="Grimwood J."/>
            <person name="Schmutz J."/>
            <person name="Mullet J.E."/>
        </authorList>
    </citation>
    <scope>NUCLEOTIDE SEQUENCE [LARGE SCALE GENOMIC DNA]</scope>
    <source>
        <strain evidence="3">cv. BTx623</strain>
    </source>
</reference>
<sequence length="94" mass="10109">MGLSLVWSIGGNRRSSPSMATRVTRVLSSSGSHGGAASERRGALSLPHAVCSHSQTSSHPQNRKQRNIPLLPLLNPTSKSRNQIMHVTPPRSSF</sequence>
<feature type="compositionally biased region" description="Polar residues" evidence="1">
    <location>
        <begin position="75"/>
        <end position="94"/>
    </location>
</feature>
<evidence type="ECO:0000313" key="3">
    <source>
        <dbReference type="Proteomes" id="UP000000768"/>
    </source>
</evidence>
<reference evidence="2 3" key="1">
    <citation type="journal article" date="2009" name="Nature">
        <title>The Sorghum bicolor genome and the diversification of grasses.</title>
        <authorList>
            <person name="Paterson A.H."/>
            <person name="Bowers J.E."/>
            <person name="Bruggmann R."/>
            <person name="Dubchak I."/>
            <person name="Grimwood J."/>
            <person name="Gundlach H."/>
            <person name="Haberer G."/>
            <person name="Hellsten U."/>
            <person name="Mitros T."/>
            <person name="Poliakov A."/>
            <person name="Schmutz J."/>
            <person name="Spannagl M."/>
            <person name="Tang H."/>
            <person name="Wang X."/>
            <person name="Wicker T."/>
            <person name="Bharti A.K."/>
            <person name="Chapman J."/>
            <person name="Feltus F.A."/>
            <person name="Gowik U."/>
            <person name="Grigoriev I.V."/>
            <person name="Lyons E."/>
            <person name="Maher C.A."/>
            <person name="Martis M."/>
            <person name="Narechania A."/>
            <person name="Otillar R.P."/>
            <person name="Penning B.W."/>
            <person name="Salamov A.A."/>
            <person name="Wang Y."/>
            <person name="Zhang L."/>
            <person name="Carpita N.C."/>
            <person name="Freeling M."/>
            <person name="Gingle A.R."/>
            <person name="Hash C.T."/>
            <person name="Keller B."/>
            <person name="Klein P."/>
            <person name="Kresovich S."/>
            <person name="McCann M.C."/>
            <person name="Ming R."/>
            <person name="Peterson D.G."/>
            <person name="Mehboob-ur-Rahman"/>
            <person name="Ware D."/>
            <person name="Westhoff P."/>
            <person name="Mayer K.F."/>
            <person name="Messing J."/>
            <person name="Rokhsar D.S."/>
        </authorList>
    </citation>
    <scope>NUCLEOTIDE SEQUENCE [LARGE SCALE GENOMIC DNA]</scope>
    <source>
        <strain evidence="3">cv. BTx623</strain>
    </source>
</reference>
<feature type="compositionally biased region" description="Low complexity" evidence="1">
    <location>
        <begin position="28"/>
        <end position="37"/>
    </location>
</feature>
<dbReference type="AlphaFoldDB" id="A0A1B6QCC0"/>
<name>A0A1B6QCC0_SORBI</name>
<keyword evidence="3" id="KW-1185">Reference proteome</keyword>
<gene>
    <name evidence="2" type="ORF">SORBI_3002G193200</name>
</gene>
<proteinExistence type="predicted"/>
<dbReference type="Gramene" id="KXG35569">
    <property type="protein sequence ID" value="KXG35569"/>
    <property type="gene ID" value="SORBI_3002G193200"/>
</dbReference>
<evidence type="ECO:0000313" key="2">
    <source>
        <dbReference type="EMBL" id="KXG35569.1"/>
    </source>
</evidence>
<accession>A0A1B6QCC0</accession>
<protein>
    <submittedName>
        <fullName evidence="2">Uncharacterized protein</fullName>
    </submittedName>
</protein>
<dbReference type="Proteomes" id="UP000000768">
    <property type="component" value="Chromosome 2"/>
</dbReference>
<dbReference type="EMBL" id="CM000761">
    <property type="protein sequence ID" value="KXG35569.1"/>
    <property type="molecule type" value="Genomic_DNA"/>
</dbReference>